<accession>A0A397II02</accession>
<dbReference type="OrthoDB" id="2419500at2759"/>
<sequence>MLAQAIIQLRMLLNQSESDLNSSQDICHLDTTIEKKIFEPLISLSSELLIENESDIDTLILLLKQKFQMSQEKLEQWRAKIVFELRDNTLIEYW</sequence>
<comment type="caution">
    <text evidence="1">The sequence shown here is derived from an EMBL/GenBank/DDBJ whole genome shotgun (WGS) entry which is preliminary data.</text>
</comment>
<evidence type="ECO:0000313" key="1">
    <source>
        <dbReference type="EMBL" id="RHZ75561.1"/>
    </source>
</evidence>
<organism evidence="1 2">
    <name type="scientific">Diversispora epigaea</name>
    <dbReference type="NCBI Taxonomy" id="1348612"/>
    <lineage>
        <taxon>Eukaryota</taxon>
        <taxon>Fungi</taxon>
        <taxon>Fungi incertae sedis</taxon>
        <taxon>Mucoromycota</taxon>
        <taxon>Glomeromycotina</taxon>
        <taxon>Glomeromycetes</taxon>
        <taxon>Diversisporales</taxon>
        <taxon>Diversisporaceae</taxon>
        <taxon>Diversispora</taxon>
    </lineage>
</organism>
<protein>
    <submittedName>
        <fullName evidence="1">Uncharacterized protein</fullName>
    </submittedName>
</protein>
<keyword evidence="2" id="KW-1185">Reference proteome</keyword>
<dbReference type="Proteomes" id="UP000266861">
    <property type="component" value="Unassembled WGS sequence"/>
</dbReference>
<dbReference type="AlphaFoldDB" id="A0A397II02"/>
<gene>
    <name evidence="1" type="ORF">Glove_212g22</name>
</gene>
<name>A0A397II02_9GLOM</name>
<proteinExistence type="predicted"/>
<reference evidence="1 2" key="1">
    <citation type="submission" date="2018-08" db="EMBL/GenBank/DDBJ databases">
        <title>Genome and evolution of the arbuscular mycorrhizal fungus Diversispora epigaea (formerly Glomus versiforme) and its bacterial endosymbionts.</title>
        <authorList>
            <person name="Sun X."/>
            <person name="Fei Z."/>
            <person name="Harrison M."/>
        </authorList>
    </citation>
    <scope>NUCLEOTIDE SEQUENCE [LARGE SCALE GENOMIC DNA]</scope>
    <source>
        <strain evidence="1 2">IT104</strain>
    </source>
</reference>
<dbReference type="EMBL" id="PQFF01000197">
    <property type="protein sequence ID" value="RHZ75561.1"/>
    <property type="molecule type" value="Genomic_DNA"/>
</dbReference>
<evidence type="ECO:0000313" key="2">
    <source>
        <dbReference type="Proteomes" id="UP000266861"/>
    </source>
</evidence>